<dbReference type="InterPro" id="IPR027417">
    <property type="entry name" value="P-loop_NTPase"/>
</dbReference>
<gene>
    <name evidence="1" type="ORF">N473_08780</name>
</gene>
<name>A0A167MIN5_9GAMM</name>
<proteinExistence type="predicted"/>
<dbReference type="SUPFAM" id="SSF52540">
    <property type="entry name" value="P-loop containing nucleoside triphosphate hydrolases"/>
    <property type="match status" value="1"/>
</dbReference>
<dbReference type="AlphaFoldDB" id="A0A167MIN5"/>
<sequence length="217" mass="25733">MSNKNLVITLEGVPAVGKSTVAKLLEQDHGYCRVPEVNELFPNRPSPEPVHWYALKQLERSHIATQNEYSLLDGDIFQVIWLSWIYPDRGFIDYQTAAELFIENIDLLRLPSLFVYLYVNDDIRYQRELEREKRRGHDRQQSIKKYQRYQSMRVPQQALFEAIDKQYPGWVLFLENNDSHSSVKKIVKRRHNAILPSPKEFVAWLRDWLSRHNPITP</sequence>
<dbReference type="RefSeq" id="WP_063366508.1">
    <property type="nucleotide sequence ID" value="NZ_AUYC01000012.1"/>
</dbReference>
<dbReference type="Gene3D" id="3.40.50.300">
    <property type="entry name" value="P-loop containing nucleotide triphosphate hydrolases"/>
    <property type="match status" value="1"/>
</dbReference>
<dbReference type="PATRIC" id="fig|1365248.3.peg.443"/>
<protein>
    <recommendedName>
        <fullName evidence="3">Deoxynucleoside kinase domain-containing protein</fullName>
    </recommendedName>
</protein>
<organism evidence="1 2">
    <name type="scientific">Pseudoalteromonas luteoviolacea CPMOR-1</name>
    <dbReference type="NCBI Taxonomy" id="1365248"/>
    <lineage>
        <taxon>Bacteria</taxon>
        <taxon>Pseudomonadati</taxon>
        <taxon>Pseudomonadota</taxon>
        <taxon>Gammaproteobacteria</taxon>
        <taxon>Alteromonadales</taxon>
        <taxon>Pseudoalteromonadaceae</taxon>
        <taxon>Pseudoalteromonas</taxon>
    </lineage>
</organism>
<evidence type="ECO:0008006" key="3">
    <source>
        <dbReference type="Google" id="ProtNLM"/>
    </source>
</evidence>
<comment type="caution">
    <text evidence="1">The sequence shown here is derived from an EMBL/GenBank/DDBJ whole genome shotgun (WGS) entry which is preliminary data.</text>
</comment>
<evidence type="ECO:0000313" key="2">
    <source>
        <dbReference type="Proteomes" id="UP000076486"/>
    </source>
</evidence>
<dbReference type="EMBL" id="AUYC01000012">
    <property type="protein sequence ID" value="KZN66475.1"/>
    <property type="molecule type" value="Genomic_DNA"/>
</dbReference>
<reference evidence="1 2" key="1">
    <citation type="submission" date="2013-07" db="EMBL/GenBank/DDBJ databases">
        <title>Comparative Genomic and Metabolomic Analysis of Twelve Strains of Pseudoalteromonas luteoviolacea.</title>
        <authorList>
            <person name="Vynne N.G."/>
            <person name="Mansson M."/>
            <person name="Gram L."/>
        </authorList>
    </citation>
    <scope>NUCLEOTIDE SEQUENCE [LARGE SCALE GENOMIC DNA]</scope>
    <source>
        <strain evidence="1 2">CPMOR-1</strain>
    </source>
</reference>
<accession>A0A167MIN5</accession>
<evidence type="ECO:0000313" key="1">
    <source>
        <dbReference type="EMBL" id="KZN66475.1"/>
    </source>
</evidence>
<dbReference type="Proteomes" id="UP000076486">
    <property type="component" value="Unassembled WGS sequence"/>
</dbReference>